<dbReference type="AlphaFoldDB" id="A0A2P9ASZ2"/>
<dbReference type="GO" id="GO:0000105">
    <property type="term" value="P:L-histidine biosynthetic process"/>
    <property type="evidence" value="ECO:0007669"/>
    <property type="project" value="TreeGrafter"/>
</dbReference>
<proteinExistence type="inferred from homology"/>
<reference evidence="8" key="1">
    <citation type="submission" date="2016-12" db="EMBL/GenBank/DDBJ databases">
        <authorList>
            <person name="Brunel B."/>
        </authorList>
    </citation>
    <scope>NUCLEOTIDE SEQUENCE [LARGE SCALE GENOMIC DNA]</scope>
</reference>
<evidence type="ECO:0000256" key="5">
    <source>
        <dbReference type="ARBA" id="ARBA00022842"/>
    </source>
</evidence>
<sequence>MPELDRIMNVALALADASSCRASNSWRGDLDVAYKADGSSLTEADLSIEEMWRERIRRDFPSHGILGEEFGSDAGASAYTWVLDPIDGTRQFATGLLNFASLISVCREGFPVLGIIDLPLPRVRYVAAHGQGTIFDGRVVRSSGQREIEPSKISLANPDSFAGDTAPGYERLRASGRLRVFDGGAPAYGALSRGLIDICLNGDDLDPFDICALCPVVTEAGGVITDWEGQPLSLTSSGAIAASASPELHSTVLSMLGSPHESGESV</sequence>
<comment type="cofactor">
    <cofactor evidence="1 6">
        <name>Mg(2+)</name>
        <dbReference type="ChEBI" id="CHEBI:18420"/>
    </cofactor>
</comment>
<dbReference type="PRINTS" id="PR00377">
    <property type="entry name" value="IMPHPHTASES"/>
</dbReference>
<organism evidence="7 8">
    <name type="scientific">Mesorhizobium delmotii</name>
    <dbReference type="NCBI Taxonomy" id="1631247"/>
    <lineage>
        <taxon>Bacteria</taxon>
        <taxon>Pseudomonadati</taxon>
        <taxon>Pseudomonadota</taxon>
        <taxon>Alphaproteobacteria</taxon>
        <taxon>Hyphomicrobiales</taxon>
        <taxon>Phyllobacteriaceae</taxon>
        <taxon>Mesorhizobium</taxon>
    </lineage>
</organism>
<dbReference type="PANTHER" id="PTHR43200">
    <property type="entry name" value="PHOSPHATASE"/>
    <property type="match status" value="1"/>
</dbReference>
<keyword evidence="5 6" id="KW-0460">Magnesium</keyword>
<dbReference type="SUPFAM" id="SSF56655">
    <property type="entry name" value="Carbohydrate phosphatase"/>
    <property type="match status" value="1"/>
</dbReference>
<accession>A0A2P9ASZ2</accession>
<dbReference type="InterPro" id="IPR020583">
    <property type="entry name" value="Inositol_monoP_metal-BS"/>
</dbReference>
<dbReference type="InterPro" id="IPR000760">
    <property type="entry name" value="Inositol_monophosphatase-like"/>
</dbReference>
<evidence type="ECO:0000313" key="7">
    <source>
        <dbReference type="EMBL" id="SJM34271.1"/>
    </source>
</evidence>
<name>A0A2P9ASZ2_9HYPH</name>
<feature type="binding site" evidence="6">
    <location>
        <position position="86"/>
    </location>
    <ligand>
        <name>Mg(2+)</name>
        <dbReference type="ChEBI" id="CHEBI:18420"/>
        <label>1</label>
        <note>catalytic</note>
    </ligand>
</feature>
<gene>
    <name evidence="7" type="ORF">BQ8482_40053</name>
</gene>
<dbReference type="GO" id="GO:0046872">
    <property type="term" value="F:metal ion binding"/>
    <property type="evidence" value="ECO:0007669"/>
    <property type="project" value="UniProtKB-KW"/>
</dbReference>
<dbReference type="GO" id="GO:0016791">
    <property type="term" value="F:phosphatase activity"/>
    <property type="evidence" value="ECO:0007669"/>
    <property type="project" value="UniProtKB-ARBA"/>
</dbReference>
<dbReference type="InterPro" id="IPR051090">
    <property type="entry name" value="Inositol_monoP_superfamily"/>
</dbReference>
<feature type="binding site" evidence="6">
    <location>
        <position position="68"/>
    </location>
    <ligand>
        <name>Mg(2+)</name>
        <dbReference type="ChEBI" id="CHEBI:18420"/>
        <label>1</label>
        <note>catalytic</note>
    </ligand>
</feature>
<keyword evidence="3 6" id="KW-0479">Metal-binding</keyword>
<dbReference type="PANTHER" id="PTHR43200:SF6">
    <property type="entry name" value="3'(2'),5'-BISPHOSPHATE NUCLEOTIDASE"/>
    <property type="match status" value="1"/>
</dbReference>
<feature type="binding site" evidence="6">
    <location>
        <position position="209"/>
    </location>
    <ligand>
        <name>Mg(2+)</name>
        <dbReference type="ChEBI" id="CHEBI:18420"/>
        <label>1</label>
        <note>catalytic</note>
    </ligand>
</feature>
<feature type="binding site" evidence="6">
    <location>
        <position position="87"/>
    </location>
    <ligand>
        <name>Mg(2+)</name>
        <dbReference type="ChEBI" id="CHEBI:18420"/>
        <label>1</label>
        <note>catalytic</note>
    </ligand>
</feature>
<dbReference type="Proteomes" id="UP000245698">
    <property type="component" value="Unassembled WGS sequence"/>
</dbReference>
<dbReference type="PROSITE" id="PS00629">
    <property type="entry name" value="IMP_1"/>
    <property type="match status" value="1"/>
</dbReference>
<protein>
    <submittedName>
        <fullName evidence="7">Inositol monophosphatase family</fullName>
    </submittedName>
</protein>
<comment type="similarity">
    <text evidence="2">Belongs to the inositol monophosphatase superfamily.</text>
</comment>
<dbReference type="EMBL" id="FUIG01000048">
    <property type="protein sequence ID" value="SJM34271.1"/>
    <property type="molecule type" value="Genomic_DNA"/>
</dbReference>
<evidence type="ECO:0000313" key="8">
    <source>
        <dbReference type="Proteomes" id="UP000245698"/>
    </source>
</evidence>
<feature type="binding site" evidence="6">
    <location>
        <position position="84"/>
    </location>
    <ligand>
        <name>Mg(2+)</name>
        <dbReference type="ChEBI" id="CHEBI:18420"/>
        <label>1</label>
        <note>catalytic</note>
    </ligand>
</feature>
<dbReference type="Gene3D" id="3.40.190.80">
    <property type="match status" value="1"/>
</dbReference>
<evidence type="ECO:0000256" key="4">
    <source>
        <dbReference type="ARBA" id="ARBA00022801"/>
    </source>
</evidence>
<evidence type="ECO:0000256" key="2">
    <source>
        <dbReference type="ARBA" id="ARBA00009759"/>
    </source>
</evidence>
<dbReference type="Pfam" id="PF00459">
    <property type="entry name" value="Inositol_P"/>
    <property type="match status" value="1"/>
</dbReference>
<evidence type="ECO:0000256" key="3">
    <source>
        <dbReference type="ARBA" id="ARBA00022723"/>
    </source>
</evidence>
<dbReference type="Gene3D" id="3.30.540.10">
    <property type="entry name" value="Fructose-1,6-Bisphosphatase, subunit A, domain 1"/>
    <property type="match status" value="1"/>
</dbReference>
<evidence type="ECO:0000256" key="1">
    <source>
        <dbReference type="ARBA" id="ARBA00001946"/>
    </source>
</evidence>
<evidence type="ECO:0000256" key="6">
    <source>
        <dbReference type="PIRSR" id="PIRSR600760-2"/>
    </source>
</evidence>
<keyword evidence="4" id="KW-0378">Hydrolase</keyword>
<keyword evidence="8" id="KW-1185">Reference proteome</keyword>